<feature type="non-terminal residue" evidence="3">
    <location>
        <position position="218"/>
    </location>
</feature>
<feature type="domain" description="Piezo TM1-24" evidence="2">
    <location>
        <begin position="72"/>
        <end position="215"/>
    </location>
</feature>
<protein>
    <submittedName>
        <fullName evidence="3">Piezo-type mechanosensitive ion channel component</fullName>
    </submittedName>
</protein>
<dbReference type="GO" id="GO:0016020">
    <property type="term" value="C:membrane"/>
    <property type="evidence" value="ECO:0007669"/>
    <property type="project" value="InterPro"/>
</dbReference>
<evidence type="ECO:0000259" key="2">
    <source>
        <dbReference type="Pfam" id="PF24871"/>
    </source>
</evidence>
<keyword evidence="1" id="KW-0812">Transmembrane</keyword>
<keyword evidence="1" id="KW-0472">Membrane</keyword>
<feature type="transmembrane region" description="Helical" evidence="1">
    <location>
        <begin position="98"/>
        <end position="118"/>
    </location>
</feature>
<proteinExistence type="predicted"/>
<dbReference type="EMBL" id="JAXCGZ010004945">
    <property type="protein sequence ID" value="KAK7081419.1"/>
    <property type="molecule type" value="Genomic_DNA"/>
</dbReference>
<feature type="transmembrane region" description="Helical" evidence="1">
    <location>
        <begin position="75"/>
        <end position="92"/>
    </location>
</feature>
<feature type="transmembrane region" description="Helical" evidence="1">
    <location>
        <begin position="194"/>
        <end position="215"/>
    </location>
</feature>
<organism evidence="3 4">
    <name type="scientific">Halocaridina rubra</name>
    <name type="common">Hawaiian red shrimp</name>
    <dbReference type="NCBI Taxonomy" id="373956"/>
    <lineage>
        <taxon>Eukaryota</taxon>
        <taxon>Metazoa</taxon>
        <taxon>Ecdysozoa</taxon>
        <taxon>Arthropoda</taxon>
        <taxon>Crustacea</taxon>
        <taxon>Multicrustacea</taxon>
        <taxon>Malacostraca</taxon>
        <taxon>Eumalacostraca</taxon>
        <taxon>Eucarida</taxon>
        <taxon>Decapoda</taxon>
        <taxon>Pleocyemata</taxon>
        <taxon>Caridea</taxon>
        <taxon>Atyoidea</taxon>
        <taxon>Atyidae</taxon>
        <taxon>Halocaridina</taxon>
    </lineage>
</organism>
<feature type="transmembrane region" description="Helical" evidence="1">
    <location>
        <begin position="130"/>
        <end position="149"/>
    </location>
</feature>
<dbReference type="AlphaFoldDB" id="A0AAN8XL29"/>
<reference evidence="3 4" key="1">
    <citation type="submission" date="2023-11" db="EMBL/GenBank/DDBJ databases">
        <title>Halocaridina rubra genome assembly.</title>
        <authorList>
            <person name="Smith C."/>
        </authorList>
    </citation>
    <scope>NUCLEOTIDE SEQUENCE [LARGE SCALE GENOMIC DNA]</scope>
    <source>
        <strain evidence="3">EP-1</strain>
        <tissue evidence="3">Whole</tissue>
    </source>
</reference>
<dbReference type="InterPro" id="IPR027272">
    <property type="entry name" value="Piezo"/>
</dbReference>
<dbReference type="InterPro" id="IPR056769">
    <property type="entry name" value="Piezo_TM1-24"/>
</dbReference>
<dbReference type="PANTHER" id="PTHR47049:SF2">
    <property type="entry name" value="PIEZO-TYPE MECHANOSENSITIVE ION CHANNEL HOMOLOG"/>
    <property type="match status" value="1"/>
</dbReference>
<dbReference type="PANTHER" id="PTHR47049">
    <property type="entry name" value="PIEZO-TYPE MECHANOSENSITIVE ION CHANNEL HOMOLOG"/>
    <property type="match status" value="1"/>
</dbReference>
<sequence>MESVVTCSFLEKLFRHLGFVRLDGISEVDGTRWLLPECILVVFAPAVYFACLKLTAFTSPDVHLPTEENSGTKNIGLRVLNAVGTYLAVALIGGAGVMVPSITSAVYFFIFMVSATYWSLNNALGRRFGYVCRGTMVFSGIHIIFLYIYQTQWIQQNIDPTDLPARVFGMTAVIGTDCADPRAAPLLTDEWSRFVNPILLLILYFVSSFESQFLLSNQ</sequence>
<accession>A0AAN8XL29</accession>
<dbReference type="GO" id="GO:0008381">
    <property type="term" value="F:mechanosensitive monoatomic ion channel activity"/>
    <property type="evidence" value="ECO:0007669"/>
    <property type="project" value="InterPro"/>
</dbReference>
<evidence type="ECO:0000256" key="1">
    <source>
        <dbReference type="SAM" id="Phobius"/>
    </source>
</evidence>
<keyword evidence="4" id="KW-1185">Reference proteome</keyword>
<keyword evidence="1" id="KW-1133">Transmembrane helix</keyword>
<dbReference type="Pfam" id="PF24871">
    <property type="entry name" value="Piezo_TM1-24"/>
    <property type="match status" value="1"/>
</dbReference>
<gene>
    <name evidence="3" type="primary">PIEZO2</name>
    <name evidence="3" type="ORF">SK128_021104</name>
</gene>
<dbReference type="Proteomes" id="UP001381693">
    <property type="component" value="Unassembled WGS sequence"/>
</dbReference>
<evidence type="ECO:0000313" key="3">
    <source>
        <dbReference type="EMBL" id="KAK7081419.1"/>
    </source>
</evidence>
<evidence type="ECO:0000313" key="4">
    <source>
        <dbReference type="Proteomes" id="UP001381693"/>
    </source>
</evidence>
<name>A0AAN8XL29_HALRR</name>
<feature type="transmembrane region" description="Helical" evidence="1">
    <location>
        <begin position="33"/>
        <end position="54"/>
    </location>
</feature>
<comment type="caution">
    <text evidence="3">The sequence shown here is derived from an EMBL/GenBank/DDBJ whole genome shotgun (WGS) entry which is preliminary data.</text>
</comment>